<reference evidence="1 2" key="1">
    <citation type="submission" date="2012-05" db="EMBL/GenBank/DDBJ databases">
        <authorList>
            <person name="Harkins D.M."/>
            <person name="Madupu R."/>
            <person name="Durkin A.S."/>
            <person name="Torralba M."/>
            <person name="Methe B."/>
            <person name="Sutton G.G."/>
            <person name="Nelson K.E."/>
        </authorList>
    </citation>
    <scope>NUCLEOTIDE SEQUENCE [LARGE SCALE GENOMIC DNA]</scope>
    <source>
        <strain evidence="1 2">F0489</strain>
    </source>
</reference>
<keyword evidence="2" id="KW-1185">Reference proteome</keyword>
<sequence length="44" mass="5255">MLVRVIAHGGSLRFFDSWADDGVRRRGCERRRDVPHPIMPHLWR</sequence>
<organism evidence="1 2">
    <name type="scientific">Actinomyces massiliensis F0489</name>
    <dbReference type="NCBI Taxonomy" id="1125718"/>
    <lineage>
        <taxon>Bacteria</taxon>
        <taxon>Bacillati</taxon>
        <taxon>Actinomycetota</taxon>
        <taxon>Actinomycetes</taxon>
        <taxon>Actinomycetales</taxon>
        <taxon>Actinomycetaceae</taxon>
        <taxon>Actinomyces</taxon>
    </lineage>
</organism>
<comment type="caution">
    <text evidence="1">The sequence shown here is derived from an EMBL/GenBank/DDBJ whole genome shotgun (WGS) entry which is preliminary data.</text>
</comment>
<dbReference type="Proteomes" id="UP000002941">
    <property type="component" value="Unassembled WGS sequence"/>
</dbReference>
<evidence type="ECO:0000313" key="2">
    <source>
        <dbReference type="Proteomes" id="UP000002941"/>
    </source>
</evidence>
<name>J0NN23_9ACTO</name>
<dbReference type="EMBL" id="AKFT01000078">
    <property type="protein sequence ID" value="EJF46132.1"/>
    <property type="molecule type" value="Genomic_DNA"/>
</dbReference>
<gene>
    <name evidence="1" type="ORF">HMPREF1318_2441</name>
</gene>
<proteinExistence type="predicted"/>
<protein>
    <submittedName>
        <fullName evidence="1">Uncharacterized protein</fullName>
    </submittedName>
</protein>
<dbReference type="AlphaFoldDB" id="J0NN23"/>
<accession>J0NN23</accession>
<evidence type="ECO:0000313" key="1">
    <source>
        <dbReference type="EMBL" id="EJF46132.1"/>
    </source>
</evidence>